<keyword evidence="4" id="KW-1133">Transmembrane helix</keyword>
<dbReference type="InterPro" id="IPR019594">
    <property type="entry name" value="Glu/Gly-bd"/>
</dbReference>
<feature type="domain" description="Receptor ligand binding region" evidence="11">
    <location>
        <begin position="599"/>
        <end position="672"/>
    </location>
</feature>
<dbReference type="Gene3D" id="3.40.50.2300">
    <property type="match status" value="3"/>
</dbReference>
<dbReference type="SUPFAM" id="SSF53850">
    <property type="entry name" value="Periplasmic binding protein-like II"/>
    <property type="match status" value="2"/>
</dbReference>
<dbReference type="EMBL" id="PNBA02000004">
    <property type="protein sequence ID" value="KAG6425765.1"/>
    <property type="molecule type" value="Genomic_DNA"/>
</dbReference>
<accession>A0A8X8Y939</accession>
<dbReference type="SUPFAM" id="SSF53822">
    <property type="entry name" value="Periplasmic binding protein-like I"/>
    <property type="match status" value="2"/>
</dbReference>
<comment type="subcellular location">
    <subcellularLocation>
        <location evidence="1">Membrane</location>
        <topology evidence="1">Multi-pass membrane protein</topology>
    </subcellularLocation>
</comment>
<keyword evidence="2" id="KW-0813">Transport</keyword>
<dbReference type="AlphaFoldDB" id="A0A8X8Y939"/>
<keyword evidence="14" id="KW-1185">Reference proteome</keyword>
<dbReference type="PANTHER" id="PTHR34836:SF1">
    <property type="entry name" value="OS09G0428600 PROTEIN"/>
    <property type="match status" value="1"/>
</dbReference>
<dbReference type="Gene3D" id="3.40.190.10">
    <property type="entry name" value="Periplasmic binding protein-like II"/>
    <property type="match status" value="2"/>
</dbReference>
<feature type="domain" description="Receptor ligand binding region" evidence="11">
    <location>
        <begin position="483"/>
        <end position="594"/>
    </location>
</feature>
<reference evidence="13" key="1">
    <citation type="submission" date="2018-01" db="EMBL/GenBank/DDBJ databases">
        <authorList>
            <person name="Mao J.F."/>
        </authorList>
    </citation>
    <scope>NUCLEOTIDE SEQUENCE</scope>
    <source>
        <strain evidence="13">Huo1</strain>
        <tissue evidence="13">Leaf</tissue>
    </source>
</reference>
<protein>
    <submittedName>
        <fullName evidence="13">Uncharacterized protein</fullName>
    </submittedName>
</protein>
<evidence type="ECO:0000256" key="7">
    <source>
        <dbReference type="ARBA" id="ARBA00023170"/>
    </source>
</evidence>
<comment type="caution">
    <text evidence="13">The sequence shown here is derived from an EMBL/GenBank/DDBJ whole genome shotgun (WGS) entry which is preliminary data.</text>
</comment>
<dbReference type="Proteomes" id="UP000298416">
    <property type="component" value="Unassembled WGS sequence"/>
</dbReference>
<keyword evidence="7" id="KW-0675">Receptor</keyword>
<sequence>MEPWPAGPPLKQKRKLTDHFTNATAAKVDVGIILDLQTPLGKIDSSSDRLCSFCRSSWCSASQAKAVAAIINHFDWRDVVLVYEDTIYGIGLLPFLTERLLESNALVSNMTAIFDNDLILEKLFELRKMQTRVFVVHMLPPVVSRFFKMARRAGMMGEGYAWIIADALTSLLDSVDSETIEAMQGVVGVKEERNPWSAYAQMHLRDSIKRPLVEKLHLKKGLSGDFMIKNGELQPSVFEIMNKVDAVVADITMSATRAQQVDFTIPYIESRISTVVPIKEKESAWDFMEPLTSKLWLAIGATFVFTGFVVWLLEYRLNEAASQADRDDFLVRLLNTNFITEGESEEQIRGDCVAICRARAIDELHCELDIFAQSDFRNITMKALPQRLLPQIAILVLDLASKRVRRKSNLGDEREWNNGSDFEKMVWRSRLEKANCHQLRGAVLDYRPIFIISSTFFFSAPAAKVDVGVILDLQTIHGKMYKTCISMAIQEFYSKNTNYSTVIVPHFKDSSEDVVSAASAAIDLLKNTQVVAILGLQTSIQADFVIEIGDKVKVPIVSPATRPSLSSHESPYFITSSWCSASQAKAVAAVVKNFVSPAKNDEILQQLNELKKKQAMVFVVHMPPSLASRFFQMAKESGMMSKGYAWIVADPLISLLDSEGIEAMQGVVDLNVFGLWAYESIAAVAEFVERGADAFPRFKKMAGGGGLTDLEALGTSNSVHTVGFWTEQNGISKDLAIIWPGKTTNVPYGSSGRNGVVKATGFCIDVFEEVLKSLPYGDGLAIEYISFENVNYDDLVQVFLQNIDAAVGDVTITSYRSRFVDFTVPYTEPGLAMLVPTTDQEMKNGWIFMNWN</sequence>
<organism evidence="13">
    <name type="scientific">Salvia splendens</name>
    <name type="common">Scarlet sage</name>
    <dbReference type="NCBI Taxonomy" id="180675"/>
    <lineage>
        <taxon>Eukaryota</taxon>
        <taxon>Viridiplantae</taxon>
        <taxon>Streptophyta</taxon>
        <taxon>Embryophyta</taxon>
        <taxon>Tracheophyta</taxon>
        <taxon>Spermatophyta</taxon>
        <taxon>Magnoliopsida</taxon>
        <taxon>eudicotyledons</taxon>
        <taxon>Gunneridae</taxon>
        <taxon>Pentapetalae</taxon>
        <taxon>asterids</taxon>
        <taxon>lamiids</taxon>
        <taxon>Lamiales</taxon>
        <taxon>Lamiaceae</taxon>
        <taxon>Nepetoideae</taxon>
        <taxon>Mentheae</taxon>
        <taxon>Salviinae</taxon>
        <taxon>Salvia</taxon>
        <taxon>Salvia subgen. Calosphace</taxon>
        <taxon>core Calosphace</taxon>
    </lineage>
</organism>
<evidence type="ECO:0000313" key="14">
    <source>
        <dbReference type="Proteomes" id="UP000298416"/>
    </source>
</evidence>
<evidence type="ECO:0000256" key="5">
    <source>
        <dbReference type="ARBA" id="ARBA00023065"/>
    </source>
</evidence>
<dbReference type="InterPro" id="IPR028082">
    <property type="entry name" value="Peripla_BP_I"/>
</dbReference>
<evidence type="ECO:0000256" key="9">
    <source>
        <dbReference type="ARBA" id="ARBA00023286"/>
    </source>
</evidence>
<keyword evidence="3" id="KW-0812">Transmembrane</keyword>
<feature type="domain" description="Ionotropic glutamate receptor L-glutamate and glycine-binding" evidence="12">
    <location>
        <begin position="753"/>
        <end position="837"/>
    </location>
</feature>
<dbReference type="FunFam" id="3.40.50.2300:FF:000188">
    <property type="entry name" value="Glutamate receptor"/>
    <property type="match status" value="1"/>
</dbReference>
<name>A0A8X8Y939_SALSN</name>
<evidence type="ECO:0000256" key="10">
    <source>
        <dbReference type="ARBA" id="ARBA00023303"/>
    </source>
</evidence>
<evidence type="ECO:0000256" key="1">
    <source>
        <dbReference type="ARBA" id="ARBA00004141"/>
    </source>
</evidence>
<dbReference type="InterPro" id="IPR015683">
    <property type="entry name" value="Ionotropic_Glu_rcpt"/>
</dbReference>
<keyword evidence="9" id="KW-1071">Ligand-gated ion channel</keyword>
<dbReference type="Pfam" id="PF10613">
    <property type="entry name" value="Lig_chan-Glu_bd"/>
    <property type="match status" value="1"/>
</dbReference>
<dbReference type="PANTHER" id="PTHR34836">
    <property type="entry name" value="OS06G0188250 PROTEIN"/>
    <property type="match status" value="1"/>
</dbReference>
<proteinExistence type="predicted"/>
<keyword evidence="5" id="KW-0406">Ion transport</keyword>
<evidence type="ECO:0000256" key="2">
    <source>
        <dbReference type="ARBA" id="ARBA00022448"/>
    </source>
</evidence>
<evidence type="ECO:0000259" key="12">
    <source>
        <dbReference type="Pfam" id="PF10613"/>
    </source>
</evidence>
<keyword evidence="6" id="KW-0472">Membrane</keyword>
<evidence type="ECO:0000256" key="3">
    <source>
        <dbReference type="ARBA" id="ARBA00022692"/>
    </source>
</evidence>
<evidence type="ECO:0000259" key="11">
    <source>
        <dbReference type="Pfam" id="PF01094"/>
    </source>
</evidence>
<evidence type="ECO:0000256" key="4">
    <source>
        <dbReference type="ARBA" id="ARBA00022989"/>
    </source>
</evidence>
<keyword evidence="10" id="KW-0407">Ion channel</keyword>
<gene>
    <name evidence="13" type="ORF">SASPL_109969</name>
</gene>
<evidence type="ECO:0000313" key="13">
    <source>
        <dbReference type="EMBL" id="KAG6425765.1"/>
    </source>
</evidence>
<feature type="domain" description="Receptor ligand binding region" evidence="11">
    <location>
        <begin position="50"/>
        <end position="191"/>
    </location>
</feature>
<dbReference type="InterPro" id="IPR001828">
    <property type="entry name" value="ANF_lig-bd_rcpt"/>
</dbReference>
<reference evidence="13" key="2">
    <citation type="submission" date="2020-08" db="EMBL/GenBank/DDBJ databases">
        <title>Plant Genome Project.</title>
        <authorList>
            <person name="Zhang R.-G."/>
        </authorList>
    </citation>
    <scope>NUCLEOTIDE SEQUENCE</scope>
    <source>
        <strain evidence="13">Huo1</strain>
        <tissue evidence="13">Leaf</tissue>
    </source>
</reference>
<evidence type="ECO:0000256" key="8">
    <source>
        <dbReference type="ARBA" id="ARBA00023180"/>
    </source>
</evidence>
<evidence type="ECO:0000256" key="6">
    <source>
        <dbReference type="ARBA" id="ARBA00023136"/>
    </source>
</evidence>
<dbReference type="GO" id="GO:0016020">
    <property type="term" value="C:membrane"/>
    <property type="evidence" value="ECO:0007669"/>
    <property type="project" value="UniProtKB-SubCell"/>
</dbReference>
<keyword evidence="8" id="KW-0325">Glycoprotein</keyword>
<dbReference type="Pfam" id="PF01094">
    <property type="entry name" value="ANF_receptor"/>
    <property type="match status" value="3"/>
</dbReference>